<dbReference type="PRINTS" id="PR00548">
    <property type="entry name" value="HYPRGLYCEMC1"/>
</dbReference>
<protein>
    <submittedName>
        <fullName evidence="5">Crustacean hyperglycemic hormone</fullName>
    </submittedName>
</protein>
<dbReference type="Pfam" id="PF01147">
    <property type="entry name" value="Crust_neurohorm"/>
    <property type="match status" value="1"/>
</dbReference>
<dbReference type="EMBL" id="KM203870">
    <property type="protein sequence ID" value="AKA64489.1"/>
    <property type="molecule type" value="mRNA"/>
</dbReference>
<gene>
    <name evidence="5" type="primary">CHH</name>
</gene>
<dbReference type="GO" id="GO:0005576">
    <property type="term" value="C:extracellular region"/>
    <property type="evidence" value="ECO:0007669"/>
    <property type="project" value="InterPro"/>
</dbReference>
<feature type="disulfide bond" evidence="3">
    <location>
        <begin position="75"/>
        <end position="111"/>
    </location>
</feature>
<evidence type="ECO:0000313" key="5">
    <source>
        <dbReference type="EMBL" id="AKA64489.1"/>
    </source>
</evidence>
<dbReference type="InterPro" id="IPR001166">
    <property type="entry name" value="Hyperglycemic"/>
</dbReference>
<dbReference type="InterPro" id="IPR000346">
    <property type="entry name" value="Hyperglycemic1"/>
</dbReference>
<feature type="disulfide bond" evidence="3">
    <location>
        <begin position="94"/>
        <end position="120"/>
    </location>
</feature>
<feature type="disulfide bond" evidence="3">
    <location>
        <begin position="91"/>
        <end position="107"/>
    </location>
</feature>
<dbReference type="AlphaFoldDB" id="A0A336TAR9"/>
<dbReference type="PRINTS" id="PR00550">
    <property type="entry name" value="HYPRGLYCEMIC"/>
</dbReference>
<dbReference type="SUPFAM" id="SSF81778">
    <property type="entry name" value="Crustacean CHH/MIH/GIH neurohormone"/>
    <property type="match status" value="1"/>
</dbReference>
<reference evidence="5" key="1">
    <citation type="submission" date="2014-07" db="EMBL/GenBank/DDBJ databases">
        <authorList>
            <person name="Zhang J.E."/>
            <person name="Yang H."/>
            <person name="Guo J."/>
            <person name="Deng Z."/>
            <person name="Luo H."/>
            <person name="Luo M."/>
            <person name="Zhao B."/>
        </authorList>
    </citation>
    <scope>NUCLEOTIDE SEQUENCE</scope>
</reference>
<dbReference type="GO" id="GO:0007623">
    <property type="term" value="P:circadian rhythm"/>
    <property type="evidence" value="ECO:0007669"/>
    <property type="project" value="TreeGrafter"/>
</dbReference>
<evidence type="ECO:0000256" key="2">
    <source>
        <dbReference type="ARBA" id="ARBA00022815"/>
    </source>
</evidence>
<dbReference type="PANTHER" id="PTHR35981">
    <property type="entry name" value="ION TRANSPORT PEPTIDE, ISOFORM C"/>
    <property type="match status" value="1"/>
</dbReference>
<evidence type="ECO:0000256" key="3">
    <source>
        <dbReference type="PIRSR" id="PIRSR631098-51"/>
    </source>
</evidence>
<keyword evidence="3" id="KW-1015">Disulfide bond</keyword>
<evidence type="ECO:0000256" key="4">
    <source>
        <dbReference type="SAM" id="SignalP"/>
    </source>
</evidence>
<keyword evidence="4" id="KW-0732">Signal</keyword>
<feature type="signal peptide" evidence="4">
    <location>
        <begin position="1"/>
        <end position="27"/>
    </location>
</feature>
<keyword evidence="2" id="KW-0027">Amidation</keyword>
<sequence>MIRNSVMGPTMFLVVLFLVAAHHTTTAWSVDGLARIEKLLSSHPSSSSSSSGSATAALRSPTLNLKKRAILDQSCKGIFDRELFKKLDRVCDDCYNLYRKPYVAIDCRESCYQNLVFRQCIQDLQLMDQLDEYANAVQVVGK</sequence>
<dbReference type="PANTHER" id="PTHR35981:SF2">
    <property type="entry name" value="ION TRANSPORT PEPTIDE, ISOFORM C"/>
    <property type="match status" value="1"/>
</dbReference>
<evidence type="ECO:0000256" key="1">
    <source>
        <dbReference type="ARBA" id="ARBA00005447"/>
    </source>
</evidence>
<dbReference type="GO" id="GO:0005184">
    <property type="term" value="F:neuropeptide hormone activity"/>
    <property type="evidence" value="ECO:0007669"/>
    <property type="project" value="InterPro"/>
</dbReference>
<dbReference type="Gene3D" id="1.10.2010.10">
    <property type="entry name" value="Crustacean CHH/MIH/GIH neurohormone"/>
    <property type="match status" value="1"/>
</dbReference>
<accession>A0A336TAR9</accession>
<dbReference type="SMR" id="A0A336TAR9"/>
<organism evidence="5">
    <name type="scientific">Palaemon carinicauda</name>
    <name type="common">Ridgetail white prawn</name>
    <name type="synonym">Exopalaemon carinicauda</name>
    <dbReference type="NCBI Taxonomy" id="392227"/>
    <lineage>
        <taxon>Eukaryota</taxon>
        <taxon>Metazoa</taxon>
        <taxon>Ecdysozoa</taxon>
        <taxon>Arthropoda</taxon>
        <taxon>Crustacea</taxon>
        <taxon>Multicrustacea</taxon>
        <taxon>Malacostraca</taxon>
        <taxon>Eumalacostraca</taxon>
        <taxon>Eucarida</taxon>
        <taxon>Decapoda</taxon>
        <taxon>Pleocyemata</taxon>
        <taxon>Caridea</taxon>
        <taxon>Palaemonoidea</taxon>
        <taxon>Palaemonidae</taxon>
        <taxon>Palaemon</taxon>
    </lineage>
</organism>
<feature type="chain" id="PRO_5016327220" evidence="4">
    <location>
        <begin position="28"/>
        <end position="142"/>
    </location>
</feature>
<comment type="similarity">
    <text evidence="1">Belongs to the arthropod CHH/MIH/GIH/VIH hormone family.</text>
</comment>
<proteinExistence type="evidence at transcript level"/>
<name>A0A336TAR9_PALCI</name>
<dbReference type="InterPro" id="IPR031098">
    <property type="entry name" value="Crust_neurohorm"/>
</dbReference>
<dbReference type="InterPro" id="IPR035957">
    <property type="entry name" value="Crust_neurohorm_sf"/>
</dbReference>